<dbReference type="STRING" id="1121409.SAMN02745124_01193"/>
<organism evidence="2 3">
    <name type="scientific">Desulfofustis glycolicus DSM 9705</name>
    <dbReference type="NCBI Taxonomy" id="1121409"/>
    <lineage>
        <taxon>Bacteria</taxon>
        <taxon>Pseudomonadati</taxon>
        <taxon>Thermodesulfobacteriota</taxon>
        <taxon>Desulfobulbia</taxon>
        <taxon>Desulfobulbales</taxon>
        <taxon>Desulfocapsaceae</taxon>
        <taxon>Desulfofustis</taxon>
    </lineage>
</organism>
<keyword evidence="3" id="KW-1185">Reference proteome</keyword>
<dbReference type="AlphaFoldDB" id="A0A1M5UJA0"/>
<gene>
    <name evidence="2" type="ORF">SAMN02745124_01193</name>
</gene>
<proteinExistence type="predicted"/>
<dbReference type="GO" id="GO:0008933">
    <property type="term" value="F:peptidoglycan lytic transglycosylase activity"/>
    <property type="evidence" value="ECO:0007669"/>
    <property type="project" value="TreeGrafter"/>
</dbReference>
<dbReference type="Gene3D" id="1.10.8.350">
    <property type="entry name" value="Bacterial muramidase"/>
    <property type="match status" value="1"/>
</dbReference>
<dbReference type="Proteomes" id="UP000184139">
    <property type="component" value="Unassembled WGS sequence"/>
</dbReference>
<evidence type="ECO:0000313" key="3">
    <source>
        <dbReference type="Proteomes" id="UP000184139"/>
    </source>
</evidence>
<dbReference type="GO" id="GO:0009253">
    <property type="term" value="P:peptidoglycan catabolic process"/>
    <property type="evidence" value="ECO:0007669"/>
    <property type="project" value="TreeGrafter"/>
</dbReference>
<dbReference type="PANTHER" id="PTHR30163">
    <property type="entry name" value="MEMBRANE-BOUND LYTIC MUREIN TRANSGLYCOSYLASE B"/>
    <property type="match status" value="1"/>
</dbReference>
<reference evidence="2 3" key="1">
    <citation type="submission" date="2016-11" db="EMBL/GenBank/DDBJ databases">
        <authorList>
            <person name="Jaros S."/>
            <person name="Januszkiewicz K."/>
            <person name="Wedrychowicz H."/>
        </authorList>
    </citation>
    <scope>NUCLEOTIDE SEQUENCE [LARGE SCALE GENOMIC DNA]</scope>
    <source>
        <strain evidence="2 3">DSM 9705</strain>
    </source>
</reference>
<dbReference type="PANTHER" id="PTHR30163:SF9">
    <property type="entry name" value="MEMBRANE-BOUND LYTIC MUREIN TRANSGLYCOSYLASE B"/>
    <property type="match status" value="1"/>
</dbReference>
<protein>
    <submittedName>
        <fullName evidence="2">Membrane-bound lytic murein transglycosylase B</fullName>
    </submittedName>
</protein>
<dbReference type="CDD" id="cd13399">
    <property type="entry name" value="Slt35-like"/>
    <property type="match status" value="1"/>
</dbReference>
<sequence>MNPIMPLSRLLRTASAGCHHLHLLIAALVLLVATGFAGPVQAAKPLAADLVTDGQAIDLESDRYRELFAELQRDHNFTEDELTSLFAGVRINKKVLELMDRQWEAKPYHQYRPLFVTAKTIATGKKKLLEHSELLDRIEKEFGVDREVIVAIWGIESRFGTHRGSFPVFETLNTLFDAYPRRSSFFRTQLIHFLEVCRENGLDPLQVKGSYAGAFGQPQFIPSSFNEYAVSFDDDEIRDVFTSIDDIFASIANYLRRFHWTLDAPVYVDIGTELNSAELIAAHRQGRKGKVEVNTVSGDQGVNLPESPENRKVIIVGLELPRHEGGGLRYIAGYPNFQAIIEWNHSSRYAMAVAELAEAIKAD</sequence>
<name>A0A1M5UJA0_9BACT</name>
<dbReference type="InterPro" id="IPR043426">
    <property type="entry name" value="MltB-like"/>
</dbReference>
<dbReference type="Gene3D" id="1.10.530.10">
    <property type="match status" value="1"/>
</dbReference>
<evidence type="ECO:0000313" key="2">
    <source>
        <dbReference type="EMBL" id="SHH62991.1"/>
    </source>
</evidence>
<evidence type="ECO:0000259" key="1">
    <source>
        <dbReference type="Pfam" id="PF13406"/>
    </source>
</evidence>
<dbReference type="Pfam" id="PF13406">
    <property type="entry name" value="SLT_2"/>
    <property type="match status" value="1"/>
</dbReference>
<dbReference type="InterPro" id="IPR031304">
    <property type="entry name" value="SLT_2"/>
</dbReference>
<dbReference type="SUPFAM" id="SSF53955">
    <property type="entry name" value="Lysozyme-like"/>
    <property type="match status" value="1"/>
</dbReference>
<dbReference type="EMBL" id="FQXS01000005">
    <property type="protein sequence ID" value="SHH62991.1"/>
    <property type="molecule type" value="Genomic_DNA"/>
</dbReference>
<dbReference type="InterPro" id="IPR023346">
    <property type="entry name" value="Lysozyme-like_dom_sf"/>
</dbReference>
<accession>A0A1M5UJA0</accession>
<feature type="domain" description="Transglycosylase SLT" evidence="1">
    <location>
        <begin position="65"/>
        <end position="358"/>
    </location>
</feature>